<organism evidence="2 3">
    <name type="scientific">Gemmata algarum</name>
    <dbReference type="NCBI Taxonomy" id="2975278"/>
    <lineage>
        <taxon>Bacteria</taxon>
        <taxon>Pseudomonadati</taxon>
        <taxon>Planctomycetota</taxon>
        <taxon>Planctomycetia</taxon>
        <taxon>Gemmatales</taxon>
        <taxon>Gemmataceae</taxon>
        <taxon>Gemmata</taxon>
    </lineage>
</organism>
<evidence type="ECO:0000313" key="2">
    <source>
        <dbReference type="EMBL" id="MDY3559325.1"/>
    </source>
</evidence>
<dbReference type="RefSeq" id="WP_320686113.1">
    <property type="nucleotide sequence ID" value="NZ_JAXBLV010000110.1"/>
</dbReference>
<keyword evidence="3" id="KW-1185">Reference proteome</keyword>
<sequence length="107" mass="11487">MKRFAVIGSLFVVAGALAALFCVCELPSACGPVDRVRVWVVFMTGPMYATLSDSPSLAGVELFGWCGLLLSLSHPLRPTPWTGVLATFGLFFWFGAGFLTVLVWTAV</sequence>
<keyword evidence="1" id="KW-1133">Transmembrane helix</keyword>
<feature type="transmembrane region" description="Helical" evidence="1">
    <location>
        <begin position="84"/>
        <end position="106"/>
    </location>
</feature>
<reference evidence="3" key="1">
    <citation type="journal article" date="2023" name="Mar. Drugs">
        <title>Gemmata algarum, a Novel Planctomycete Isolated from an Algal Mat, Displays Antimicrobial Activity.</title>
        <authorList>
            <person name="Kumar G."/>
            <person name="Kallscheuer N."/>
            <person name="Kashif M."/>
            <person name="Ahamad S."/>
            <person name="Jagadeeshwari U."/>
            <person name="Pannikurungottu S."/>
            <person name="Haufschild T."/>
            <person name="Kabuu M."/>
            <person name="Sasikala C."/>
            <person name="Jogler C."/>
            <person name="Ramana C."/>
        </authorList>
    </citation>
    <scope>NUCLEOTIDE SEQUENCE [LARGE SCALE GENOMIC DNA]</scope>
    <source>
        <strain evidence="3">JC673</strain>
    </source>
</reference>
<name>A0ABU5EW18_9BACT</name>
<gene>
    <name evidence="2" type="ORF">R5W23_000316</name>
</gene>
<dbReference type="EMBL" id="JAXBLV010000110">
    <property type="protein sequence ID" value="MDY3559325.1"/>
    <property type="molecule type" value="Genomic_DNA"/>
</dbReference>
<evidence type="ECO:0000313" key="3">
    <source>
        <dbReference type="Proteomes" id="UP001272242"/>
    </source>
</evidence>
<accession>A0ABU5EW18</accession>
<keyword evidence="1" id="KW-0472">Membrane</keyword>
<proteinExistence type="predicted"/>
<protein>
    <submittedName>
        <fullName evidence="2">Uncharacterized protein</fullName>
    </submittedName>
</protein>
<dbReference type="Proteomes" id="UP001272242">
    <property type="component" value="Unassembled WGS sequence"/>
</dbReference>
<comment type="caution">
    <text evidence="2">The sequence shown here is derived from an EMBL/GenBank/DDBJ whole genome shotgun (WGS) entry which is preliminary data.</text>
</comment>
<keyword evidence="1" id="KW-0812">Transmembrane</keyword>
<evidence type="ECO:0000256" key="1">
    <source>
        <dbReference type="SAM" id="Phobius"/>
    </source>
</evidence>